<keyword evidence="1" id="KW-0812">Transmembrane</keyword>
<dbReference type="PANTHER" id="PTHR38598:SF1">
    <property type="entry name" value="INNER MEMBRANE PROTEIN YJCH"/>
    <property type="match status" value="1"/>
</dbReference>
<evidence type="ECO:0000256" key="1">
    <source>
        <dbReference type="SAM" id="Phobius"/>
    </source>
</evidence>
<dbReference type="InterPro" id="IPR052959">
    <property type="entry name" value="Inner_membrane_assoc"/>
</dbReference>
<reference evidence="2 3" key="1">
    <citation type="submission" date="2020-04" db="EMBL/GenBank/DDBJ databases">
        <title>Azohydromonas sp. isolated from soil.</title>
        <authorList>
            <person name="Dahal R.H."/>
        </authorList>
    </citation>
    <scope>NUCLEOTIDE SEQUENCE [LARGE SCALE GENOMIC DNA]</scope>
    <source>
        <strain evidence="2 3">G-1-1-14</strain>
    </source>
</reference>
<dbReference type="AlphaFoldDB" id="A0A848FAP2"/>
<sequence length="102" mass="11338">MSTDIYRRVENDPKFKELVARRSRLAITLSAIVLVSYYAFMAVVAFAPDVFGKPLWEGSALTIGGPIGALLIIVSWLLTGLYVSRANGEFDRMTQEIVERNA</sequence>
<name>A0A848FAP2_9BURK</name>
<dbReference type="EMBL" id="JABBFW010000016">
    <property type="protein sequence ID" value="NML17257.1"/>
    <property type="molecule type" value="Genomic_DNA"/>
</dbReference>
<evidence type="ECO:0000313" key="2">
    <source>
        <dbReference type="EMBL" id="NML17257.1"/>
    </source>
</evidence>
<dbReference type="GO" id="GO:0005886">
    <property type="term" value="C:plasma membrane"/>
    <property type="evidence" value="ECO:0007669"/>
    <property type="project" value="TreeGrafter"/>
</dbReference>
<dbReference type="Pfam" id="PF04341">
    <property type="entry name" value="DUF485"/>
    <property type="match status" value="1"/>
</dbReference>
<gene>
    <name evidence="2" type="ORF">HHL10_19975</name>
</gene>
<keyword evidence="1" id="KW-1133">Transmembrane helix</keyword>
<dbReference type="Proteomes" id="UP000574067">
    <property type="component" value="Unassembled WGS sequence"/>
</dbReference>
<feature type="transmembrane region" description="Helical" evidence="1">
    <location>
        <begin position="25"/>
        <end position="47"/>
    </location>
</feature>
<dbReference type="PANTHER" id="PTHR38598">
    <property type="entry name" value="INNER MEMBRANE PROTEIN YJCH"/>
    <property type="match status" value="1"/>
</dbReference>
<evidence type="ECO:0000313" key="3">
    <source>
        <dbReference type="Proteomes" id="UP000574067"/>
    </source>
</evidence>
<comment type="caution">
    <text evidence="2">The sequence shown here is derived from an EMBL/GenBank/DDBJ whole genome shotgun (WGS) entry which is preliminary data.</text>
</comment>
<dbReference type="RefSeq" id="WP_169162163.1">
    <property type="nucleotide sequence ID" value="NZ_JABBFW010000016.1"/>
</dbReference>
<organism evidence="2 3">
    <name type="scientific">Azohydromonas caseinilytica</name>
    <dbReference type="NCBI Taxonomy" id="2728836"/>
    <lineage>
        <taxon>Bacteria</taxon>
        <taxon>Pseudomonadati</taxon>
        <taxon>Pseudomonadota</taxon>
        <taxon>Betaproteobacteria</taxon>
        <taxon>Burkholderiales</taxon>
        <taxon>Sphaerotilaceae</taxon>
        <taxon>Azohydromonas</taxon>
    </lineage>
</organism>
<feature type="transmembrane region" description="Helical" evidence="1">
    <location>
        <begin position="59"/>
        <end position="83"/>
    </location>
</feature>
<proteinExistence type="predicted"/>
<keyword evidence="1" id="KW-0472">Membrane</keyword>
<keyword evidence="3" id="KW-1185">Reference proteome</keyword>
<protein>
    <submittedName>
        <fullName evidence="2">DUF485 domain-containing protein</fullName>
    </submittedName>
</protein>
<accession>A0A848FAP2</accession>
<dbReference type="InterPro" id="IPR007436">
    <property type="entry name" value="DUF485"/>
</dbReference>